<dbReference type="Pfam" id="PF25869">
    <property type="entry name" value="3HB_CusB"/>
    <property type="match status" value="1"/>
</dbReference>
<dbReference type="AlphaFoldDB" id="A0A1H6KEJ8"/>
<keyword evidence="3" id="KW-1133">Transmembrane helix</keyword>
<dbReference type="InterPro" id="IPR036163">
    <property type="entry name" value="HMA_dom_sf"/>
</dbReference>
<dbReference type="CDD" id="cd00371">
    <property type="entry name" value="HMA"/>
    <property type="match status" value="1"/>
</dbReference>
<feature type="domain" description="HMA" evidence="4">
    <location>
        <begin position="440"/>
        <end position="506"/>
    </location>
</feature>
<organism evidence="5 6">
    <name type="scientific">Paenimyroides marinum</name>
    <dbReference type="NCBI Taxonomy" id="1159016"/>
    <lineage>
        <taxon>Bacteria</taxon>
        <taxon>Pseudomonadati</taxon>
        <taxon>Bacteroidota</taxon>
        <taxon>Flavobacteriia</taxon>
        <taxon>Flavobacteriales</taxon>
        <taxon>Flavobacteriaceae</taxon>
        <taxon>Paenimyroides</taxon>
    </lineage>
</organism>
<dbReference type="PANTHER" id="PTHR30097:SF15">
    <property type="entry name" value="CATION EFFLUX SYSTEM PROTEIN CUSB"/>
    <property type="match status" value="1"/>
</dbReference>
<dbReference type="GO" id="GO:0030288">
    <property type="term" value="C:outer membrane-bounded periplasmic space"/>
    <property type="evidence" value="ECO:0007669"/>
    <property type="project" value="TreeGrafter"/>
</dbReference>
<reference evidence="5 6" key="1">
    <citation type="submission" date="2016-10" db="EMBL/GenBank/DDBJ databases">
        <authorList>
            <person name="de Groot N.N."/>
        </authorList>
    </citation>
    <scope>NUCLEOTIDE SEQUENCE [LARGE SCALE GENOMIC DNA]</scope>
    <source>
        <strain evidence="5 6">CGMCC 1.10825</strain>
    </source>
</reference>
<dbReference type="GO" id="GO:0015679">
    <property type="term" value="P:plasma membrane copper ion transport"/>
    <property type="evidence" value="ECO:0007669"/>
    <property type="project" value="TreeGrafter"/>
</dbReference>
<keyword evidence="3" id="KW-0472">Membrane</keyword>
<proteinExistence type="inferred from homology"/>
<dbReference type="GO" id="GO:0046914">
    <property type="term" value="F:transition metal ion binding"/>
    <property type="evidence" value="ECO:0007669"/>
    <property type="project" value="TreeGrafter"/>
</dbReference>
<dbReference type="RefSeq" id="WP_091097032.1">
    <property type="nucleotide sequence ID" value="NZ_FNXE01000010.1"/>
</dbReference>
<dbReference type="Proteomes" id="UP000199634">
    <property type="component" value="Unassembled WGS sequence"/>
</dbReference>
<dbReference type="SUPFAM" id="SSF111369">
    <property type="entry name" value="HlyD-like secretion proteins"/>
    <property type="match status" value="1"/>
</dbReference>
<dbReference type="Gene3D" id="3.30.70.100">
    <property type="match status" value="1"/>
</dbReference>
<dbReference type="PROSITE" id="PS50846">
    <property type="entry name" value="HMA_2"/>
    <property type="match status" value="1"/>
</dbReference>
<accession>A0A1H6KEJ8</accession>
<dbReference type="EMBL" id="FNXE01000010">
    <property type="protein sequence ID" value="SEH71656.1"/>
    <property type="molecule type" value="Genomic_DNA"/>
</dbReference>
<dbReference type="PANTHER" id="PTHR30097">
    <property type="entry name" value="CATION EFFLUX SYSTEM PROTEIN CUSB"/>
    <property type="match status" value="1"/>
</dbReference>
<dbReference type="Pfam" id="PF25975">
    <property type="entry name" value="CzcB_C"/>
    <property type="match status" value="1"/>
</dbReference>
<dbReference type="InterPro" id="IPR045800">
    <property type="entry name" value="HMBD"/>
</dbReference>
<dbReference type="InterPro" id="IPR058649">
    <property type="entry name" value="CzcB_C"/>
</dbReference>
<dbReference type="OrthoDB" id="9806939at2"/>
<evidence type="ECO:0000313" key="6">
    <source>
        <dbReference type="Proteomes" id="UP000199634"/>
    </source>
</evidence>
<evidence type="ECO:0000256" key="3">
    <source>
        <dbReference type="SAM" id="Phobius"/>
    </source>
</evidence>
<dbReference type="Gene3D" id="2.40.420.20">
    <property type="match status" value="1"/>
</dbReference>
<keyword evidence="6" id="KW-1185">Reference proteome</keyword>
<dbReference type="NCBIfam" id="TIGR01730">
    <property type="entry name" value="RND_mfp"/>
    <property type="match status" value="1"/>
</dbReference>
<name>A0A1H6KEJ8_9FLAO</name>
<dbReference type="GO" id="GO:0016020">
    <property type="term" value="C:membrane"/>
    <property type="evidence" value="ECO:0007669"/>
    <property type="project" value="InterPro"/>
</dbReference>
<dbReference type="Pfam" id="PF25954">
    <property type="entry name" value="Beta-barrel_RND_2"/>
    <property type="match status" value="1"/>
</dbReference>
<dbReference type="InterPro" id="IPR051909">
    <property type="entry name" value="MFP_Cation_Efflux"/>
</dbReference>
<dbReference type="Pfam" id="PF19335">
    <property type="entry name" value="HMBD"/>
    <property type="match status" value="1"/>
</dbReference>
<keyword evidence="3" id="KW-0812">Transmembrane</keyword>
<dbReference type="Gene3D" id="2.40.30.170">
    <property type="match status" value="1"/>
</dbReference>
<keyword evidence="2" id="KW-0813">Transport</keyword>
<dbReference type="InterPro" id="IPR006121">
    <property type="entry name" value="HMA_dom"/>
</dbReference>
<feature type="transmembrane region" description="Helical" evidence="3">
    <location>
        <begin position="12"/>
        <end position="30"/>
    </location>
</feature>
<dbReference type="FunFam" id="2.40.30.170:FF:000010">
    <property type="entry name" value="Efflux RND transporter periplasmic adaptor subunit"/>
    <property type="match status" value="1"/>
</dbReference>
<dbReference type="InterPro" id="IPR058792">
    <property type="entry name" value="Beta-barrel_RND_2"/>
</dbReference>
<dbReference type="GO" id="GO:0060003">
    <property type="term" value="P:copper ion export"/>
    <property type="evidence" value="ECO:0007669"/>
    <property type="project" value="TreeGrafter"/>
</dbReference>
<dbReference type="Pfam" id="PF25919">
    <property type="entry name" value="BSH_CusB"/>
    <property type="match status" value="1"/>
</dbReference>
<protein>
    <submittedName>
        <fullName evidence="5">Membrane fusion protein, Cu(I)/Ag(I) efflux system</fullName>
    </submittedName>
</protein>
<gene>
    <name evidence="5" type="ORF">SAMN02927937_01033</name>
</gene>
<dbReference type="GO" id="GO:0022857">
    <property type="term" value="F:transmembrane transporter activity"/>
    <property type="evidence" value="ECO:0007669"/>
    <property type="project" value="InterPro"/>
</dbReference>
<dbReference type="InterPro" id="IPR058790">
    <property type="entry name" value="BSH_CusB"/>
</dbReference>
<dbReference type="InterPro" id="IPR058791">
    <property type="entry name" value="3HB_CusB"/>
</dbReference>
<dbReference type="InterPro" id="IPR006143">
    <property type="entry name" value="RND_pump_MFP"/>
</dbReference>
<dbReference type="STRING" id="1159016.SAMN02927937_01033"/>
<evidence type="ECO:0000256" key="1">
    <source>
        <dbReference type="ARBA" id="ARBA00009477"/>
    </source>
</evidence>
<comment type="similarity">
    <text evidence="1">Belongs to the membrane fusion protein (MFP) (TC 8.A.1) family.</text>
</comment>
<dbReference type="Gene3D" id="6.10.140.730">
    <property type="match status" value="1"/>
</dbReference>
<evidence type="ECO:0000256" key="2">
    <source>
        <dbReference type="ARBA" id="ARBA00022448"/>
    </source>
</evidence>
<sequence>MNKLKNIFRNKAVTYGVILLSGLLLGWAIFGGNSSHDHSHDLEMEVTEDGETVWTCSMHPQIRMDKPGKCPICAMDLIPLKSSGGGDDVIDDDAIQMSEEAIALANIQTSIVGHQDAVKDVQLYGTIQVDERLQQSQTSHVNGRIENLYVTFTGESVKEGQLIARIYSPDLLTAQQELLEAAKLQDMQPLLLDAAKEKLRLWKVSEEQIDKILQSNSVSPYVNIHANTGGVVIAKNVNQGDYISQGSVLYTISNLSKLWAVFDAYETDLPFLKVGDQLEYTLQSVPGKVYKGRIAFINPIIDANSRTAKIRVEADNRDRNLKPEMYATARITAPLKGYNDELVIPKSAVLWTGKRSIVYVKQPNTSTPAFKLREIVLGPSLGDQYVVMSGLENGEEIVTKGAFTVDASAQLEGKISMMNNDGAASAAGHQHGDAQTNVNKTHDMLKVSGNCEMCKSRIEKAAKSVKGVISANWDVNAKVIHLDFDSKVTSKSAISKAIANVGHDTELDKASKETYDGLPSCCLYDRR</sequence>
<dbReference type="SUPFAM" id="SSF55008">
    <property type="entry name" value="HMA, heavy metal-associated domain"/>
    <property type="match status" value="1"/>
</dbReference>
<evidence type="ECO:0000259" key="4">
    <source>
        <dbReference type="PROSITE" id="PS50846"/>
    </source>
</evidence>
<evidence type="ECO:0000313" key="5">
    <source>
        <dbReference type="EMBL" id="SEH71656.1"/>
    </source>
</evidence>